<dbReference type="VEuPathDB" id="FungiDB:AeMF1_006173"/>
<comment type="caution">
    <text evidence="2">The sequence shown here is derived from an EMBL/GenBank/DDBJ whole genome shotgun (WGS) entry which is preliminary data.</text>
</comment>
<accession>A0A6G0XES8</accession>
<dbReference type="AlphaFoldDB" id="A0A6G0XES8"/>
<dbReference type="EMBL" id="VJMJ01000071">
    <property type="protein sequence ID" value="KAF0738639.1"/>
    <property type="molecule type" value="Genomic_DNA"/>
</dbReference>
<protein>
    <recommendedName>
        <fullName evidence="4">F-box domain-containing protein</fullName>
    </recommendedName>
</protein>
<name>A0A6G0XES8_9STRA</name>
<gene>
    <name evidence="2" type="ORF">Ae201684_005567</name>
</gene>
<evidence type="ECO:0000313" key="2">
    <source>
        <dbReference type="EMBL" id="KAF0738639.1"/>
    </source>
</evidence>
<keyword evidence="3" id="KW-1185">Reference proteome</keyword>
<organism evidence="2 3">
    <name type="scientific">Aphanomyces euteiches</name>
    <dbReference type="NCBI Taxonomy" id="100861"/>
    <lineage>
        <taxon>Eukaryota</taxon>
        <taxon>Sar</taxon>
        <taxon>Stramenopiles</taxon>
        <taxon>Oomycota</taxon>
        <taxon>Saprolegniomycetes</taxon>
        <taxon>Saprolegniales</taxon>
        <taxon>Verrucalvaceae</taxon>
        <taxon>Aphanomyces</taxon>
    </lineage>
</organism>
<proteinExistence type="predicted"/>
<feature type="region of interest" description="Disordered" evidence="1">
    <location>
        <begin position="1"/>
        <end position="21"/>
    </location>
</feature>
<evidence type="ECO:0008006" key="4">
    <source>
        <dbReference type="Google" id="ProtNLM"/>
    </source>
</evidence>
<sequence length="170" mass="19788">MPPRKAQSDEAPKTKKRRTMDLLKRPPSLANVNFFGPIPQQVFFDTIALWPHGFLDLKDLLTLSMVSRSFYYTMNHSYWEGIVQAPKFQSMYKVAAFAKLNPRQRAIRIMNKRMCIHCRQIQQSDIKPLRPRQEAFMVCKKCADLPLFAEIQYTVAIKKPSTVDIDDYSS</sequence>
<evidence type="ECO:0000313" key="3">
    <source>
        <dbReference type="Proteomes" id="UP000481153"/>
    </source>
</evidence>
<dbReference type="Proteomes" id="UP000481153">
    <property type="component" value="Unassembled WGS sequence"/>
</dbReference>
<reference evidence="2 3" key="1">
    <citation type="submission" date="2019-07" db="EMBL/GenBank/DDBJ databases">
        <title>Genomics analysis of Aphanomyces spp. identifies a new class of oomycete effector associated with host adaptation.</title>
        <authorList>
            <person name="Gaulin E."/>
        </authorList>
    </citation>
    <scope>NUCLEOTIDE SEQUENCE [LARGE SCALE GENOMIC DNA]</scope>
    <source>
        <strain evidence="2 3">ATCC 201684</strain>
    </source>
</reference>
<evidence type="ECO:0000256" key="1">
    <source>
        <dbReference type="SAM" id="MobiDB-lite"/>
    </source>
</evidence>